<dbReference type="GO" id="GO:0051256">
    <property type="term" value="P:mitotic spindle midzone assembly"/>
    <property type="evidence" value="ECO:0007669"/>
    <property type="project" value="TreeGrafter"/>
</dbReference>
<reference evidence="6 7" key="1">
    <citation type="submission" date="2015-03" db="EMBL/GenBank/DDBJ databases">
        <title>Draft genome of the nematode, Opisthorchis viverrini.</title>
        <authorList>
            <person name="Mitreva M."/>
        </authorList>
    </citation>
    <scope>NUCLEOTIDE SEQUENCE [LARGE SCALE GENOMIC DNA]</scope>
    <source>
        <strain evidence="6">Khon Kaen</strain>
    </source>
</reference>
<feature type="compositionally biased region" description="Polar residues" evidence="3">
    <location>
        <begin position="378"/>
        <end position="390"/>
    </location>
</feature>
<evidence type="ECO:0000313" key="7">
    <source>
        <dbReference type="Proteomes" id="UP000243686"/>
    </source>
</evidence>
<evidence type="ECO:0000256" key="2">
    <source>
        <dbReference type="ARBA" id="ARBA00022833"/>
    </source>
</evidence>
<dbReference type="PROSITE" id="PS50081">
    <property type="entry name" value="ZF_DAG_PE_2"/>
    <property type="match status" value="1"/>
</dbReference>
<feature type="compositionally biased region" description="Basic residues" evidence="3">
    <location>
        <begin position="208"/>
        <end position="217"/>
    </location>
</feature>
<dbReference type="GO" id="GO:0005634">
    <property type="term" value="C:nucleus"/>
    <property type="evidence" value="ECO:0007669"/>
    <property type="project" value="TreeGrafter"/>
</dbReference>
<dbReference type="PANTHER" id="PTHR46199">
    <property type="entry name" value="RAC GTPASE-ACTIVATING PROTEIN 1"/>
    <property type="match status" value="1"/>
</dbReference>
<dbReference type="GO" id="GO:0046872">
    <property type="term" value="F:metal ion binding"/>
    <property type="evidence" value="ECO:0007669"/>
    <property type="project" value="UniProtKB-KW"/>
</dbReference>
<name>A0A1S8WIE4_OPIVI</name>
<feature type="domain" description="Rho-GAP" evidence="5">
    <location>
        <begin position="425"/>
        <end position="617"/>
    </location>
</feature>
<organism evidence="6 7">
    <name type="scientific">Opisthorchis viverrini</name>
    <name type="common">Southeast Asian liver fluke</name>
    <dbReference type="NCBI Taxonomy" id="6198"/>
    <lineage>
        <taxon>Eukaryota</taxon>
        <taxon>Metazoa</taxon>
        <taxon>Spiralia</taxon>
        <taxon>Lophotrochozoa</taxon>
        <taxon>Platyhelminthes</taxon>
        <taxon>Trematoda</taxon>
        <taxon>Digenea</taxon>
        <taxon>Opisthorchiida</taxon>
        <taxon>Opisthorchiata</taxon>
        <taxon>Opisthorchiidae</taxon>
        <taxon>Opisthorchis</taxon>
    </lineage>
</organism>
<dbReference type="GO" id="GO:0051233">
    <property type="term" value="C:spindle midzone"/>
    <property type="evidence" value="ECO:0007669"/>
    <property type="project" value="TreeGrafter"/>
</dbReference>
<evidence type="ECO:0000259" key="4">
    <source>
        <dbReference type="PROSITE" id="PS50081"/>
    </source>
</evidence>
<dbReference type="Proteomes" id="UP000243686">
    <property type="component" value="Unassembled WGS sequence"/>
</dbReference>
<accession>A0A1S8WIE4</accession>
<gene>
    <name evidence="6" type="ORF">X801_10022</name>
</gene>
<dbReference type="Pfam" id="PF00620">
    <property type="entry name" value="RhoGAP"/>
    <property type="match status" value="1"/>
</dbReference>
<dbReference type="Gene3D" id="1.10.555.10">
    <property type="entry name" value="Rho GTPase activation protein"/>
    <property type="match status" value="1"/>
</dbReference>
<dbReference type="Pfam" id="PF00130">
    <property type="entry name" value="C1_1"/>
    <property type="match status" value="1"/>
</dbReference>
<keyword evidence="7" id="KW-1185">Reference proteome</keyword>
<dbReference type="EMBL" id="KV906822">
    <property type="protein sequence ID" value="OON14192.1"/>
    <property type="molecule type" value="Genomic_DNA"/>
</dbReference>
<dbReference type="Gene3D" id="3.30.60.20">
    <property type="match status" value="1"/>
</dbReference>
<dbReference type="SMART" id="SM00324">
    <property type="entry name" value="RhoGAP"/>
    <property type="match status" value="1"/>
</dbReference>
<dbReference type="GO" id="GO:0000281">
    <property type="term" value="P:mitotic cytokinesis"/>
    <property type="evidence" value="ECO:0007669"/>
    <property type="project" value="TreeGrafter"/>
</dbReference>
<dbReference type="PROSITE" id="PS50238">
    <property type="entry name" value="RHOGAP"/>
    <property type="match status" value="1"/>
</dbReference>
<dbReference type="InterPro" id="IPR046349">
    <property type="entry name" value="C1-like_sf"/>
</dbReference>
<sequence>MASSRLVQRKKKRALNCISLFDQVVCKSLKLFQQDFGADETALKLLDVLWKSEDKWHTAVGKLVREVRRLHSEISSLRALQVSIYFMLYPSHKARTQELLETESNRRRHAEHCRDRLRRKIDAIREVLEGNDVDQARRYLENIDKSTMIGDKSVQSTKLEHSAGSLLDTANVSDDSEMDACRKETCGRTSKSRRASSAGHAMDMVRGPLRRSARLSKLRASSAPKIVAPDLSTEHSQHGYSKSPPAGHKRRSDDSDNSYYGVEMKRSLLTIPHTAHHLPSTVTGEVSDFSNFHFRSRIGRQQNTNNATTPQSASFSRLNRPHSFTSKPVLRMELCGYCGRRITFGKSALRCVVCRLVVHPDCKSQLIQTCIPPNTPRTPLSSFNGRTPATSPKRAANMPVTPYSRGNPPTPSSPTLTHRFGARNLNLAELCPKDQYPRIPALVIRCVTEVLARGMHTVGLYRVSGSEKQVRELYEKFFGKVPPVLARVEDIHVVCGCLKMFLRSLTEPLVTYEQRSVLAAVSEGARLGDPDAVQHVINVLDALPAPNRDTLSYIMLHLKSIAQVPDCQMGEENLAKVFGPTLVGYSCPEPQLMQTVTETRTQQAVLRLLFSVPEHIYSAIVTRQPDEQDSEPIDDGHTTYFSPIFTRPEPLPTQSATSLQLRKSPHRNLVMSARKRFFPHFSHRDPMDPS</sequence>
<dbReference type="SUPFAM" id="SSF48350">
    <property type="entry name" value="GTPase activation domain, GAP"/>
    <property type="match status" value="1"/>
</dbReference>
<dbReference type="GO" id="GO:0030496">
    <property type="term" value="C:midbody"/>
    <property type="evidence" value="ECO:0007669"/>
    <property type="project" value="TreeGrafter"/>
</dbReference>
<feature type="domain" description="Phorbol-ester/DAG-type" evidence="4">
    <location>
        <begin position="321"/>
        <end position="370"/>
    </location>
</feature>
<dbReference type="SUPFAM" id="SSF57889">
    <property type="entry name" value="Cysteine-rich domain"/>
    <property type="match status" value="1"/>
</dbReference>
<dbReference type="GO" id="GO:0007266">
    <property type="term" value="P:Rho protein signal transduction"/>
    <property type="evidence" value="ECO:0007669"/>
    <property type="project" value="TreeGrafter"/>
</dbReference>
<dbReference type="GO" id="GO:0032154">
    <property type="term" value="C:cleavage furrow"/>
    <property type="evidence" value="ECO:0007669"/>
    <property type="project" value="TreeGrafter"/>
</dbReference>
<evidence type="ECO:0000256" key="3">
    <source>
        <dbReference type="SAM" id="MobiDB-lite"/>
    </source>
</evidence>
<keyword evidence="1" id="KW-0479">Metal-binding</keyword>
<dbReference type="SMART" id="SM00109">
    <property type="entry name" value="C1"/>
    <property type="match status" value="1"/>
</dbReference>
<dbReference type="PROSITE" id="PS00479">
    <property type="entry name" value="ZF_DAG_PE_1"/>
    <property type="match status" value="1"/>
</dbReference>
<dbReference type="GO" id="GO:0005096">
    <property type="term" value="F:GTPase activator activity"/>
    <property type="evidence" value="ECO:0007669"/>
    <property type="project" value="TreeGrafter"/>
</dbReference>
<dbReference type="InterPro" id="IPR008936">
    <property type="entry name" value="Rho_GTPase_activation_prot"/>
</dbReference>
<dbReference type="InterPro" id="IPR002219">
    <property type="entry name" value="PKC_DAG/PE"/>
</dbReference>
<evidence type="ECO:0000313" key="6">
    <source>
        <dbReference type="EMBL" id="OON14192.1"/>
    </source>
</evidence>
<evidence type="ECO:0000259" key="5">
    <source>
        <dbReference type="PROSITE" id="PS50238"/>
    </source>
</evidence>
<dbReference type="CDD" id="cd20821">
    <property type="entry name" value="C1_MgcRacGAP"/>
    <property type="match status" value="1"/>
</dbReference>
<evidence type="ECO:0000256" key="1">
    <source>
        <dbReference type="ARBA" id="ARBA00022723"/>
    </source>
</evidence>
<dbReference type="AlphaFoldDB" id="A0A1S8WIE4"/>
<feature type="region of interest" description="Disordered" evidence="3">
    <location>
        <begin position="378"/>
        <end position="413"/>
    </location>
</feature>
<dbReference type="InterPro" id="IPR000198">
    <property type="entry name" value="RhoGAP_dom"/>
</dbReference>
<proteinExistence type="predicted"/>
<feature type="region of interest" description="Disordered" evidence="3">
    <location>
        <begin position="177"/>
        <end position="258"/>
    </location>
</feature>
<feature type="region of interest" description="Disordered" evidence="3">
    <location>
        <begin position="299"/>
        <end position="322"/>
    </location>
</feature>
<protein>
    <submittedName>
        <fullName evidence="6">RhoGAP domain protein</fullName>
    </submittedName>
</protein>
<keyword evidence="2" id="KW-0862">Zinc</keyword>
<dbReference type="PANTHER" id="PTHR46199:SF3">
    <property type="entry name" value="RAC GTPASE-ACTIVATING PROTEIN 1"/>
    <property type="match status" value="1"/>
</dbReference>
<dbReference type="GO" id="GO:0097149">
    <property type="term" value="C:centralspindlin complex"/>
    <property type="evidence" value="ECO:0007669"/>
    <property type="project" value="TreeGrafter"/>
</dbReference>